<reference evidence="2" key="1">
    <citation type="submission" date="2009-02" db="EMBL/GenBank/DDBJ databases">
        <title>The Genome Sequence of Ajellomyces capsulatus strain G186AR.</title>
        <authorList>
            <consortium name="The Broad Institute Genome Sequencing Platform"/>
            <person name="Champion M."/>
            <person name="Cuomo C."/>
            <person name="Ma L.-J."/>
            <person name="Henn M.R."/>
            <person name="Sil A."/>
            <person name="Goldman B."/>
            <person name="Young S.K."/>
            <person name="Kodira C.D."/>
            <person name="Zeng Q."/>
            <person name="Koehrsen M."/>
            <person name="Alvarado L."/>
            <person name="Berlin A."/>
            <person name="Borenstein D."/>
            <person name="Chen Z."/>
            <person name="Engels R."/>
            <person name="Freedman E."/>
            <person name="Gellesch M."/>
            <person name="Goldberg J."/>
            <person name="Griggs A."/>
            <person name="Gujja S."/>
            <person name="Heiman D."/>
            <person name="Hepburn T."/>
            <person name="Howarth C."/>
            <person name="Jen D."/>
            <person name="Larson L."/>
            <person name="Lewis B."/>
            <person name="Mehta T."/>
            <person name="Park D."/>
            <person name="Pearson M."/>
            <person name="Roberts A."/>
            <person name="Saif S."/>
            <person name="Shea T."/>
            <person name="Shenoy N."/>
            <person name="Sisk P."/>
            <person name="Stolte C."/>
            <person name="Sykes S."/>
            <person name="Walk T."/>
            <person name="White J."/>
            <person name="Yandava C."/>
            <person name="Klein B."/>
            <person name="McEwen J.G."/>
            <person name="Puccia R."/>
            <person name="Goldman G.H."/>
            <person name="Felipe M.S."/>
            <person name="Nino-Vega G."/>
            <person name="San-Blas G."/>
            <person name="Taylor J."/>
            <person name="Mendoza L."/>
            <person name="Galagan J."/>
            <person name="Nusbaum C."/>
            <person name="Birren B."/>
        </authorList>
    </citation>
    <scope>NUCLEOTIDE SEQUENCE</scope>
    <source>
        <strain evidence="2">G186AR</strain>
    </source>
</reference>
<gene>
    <name evidence="2" type="ORF">HCBG_08846</name>
</gene>
<dbReference type="HOGENOM" id="CLU_1730897_0_0_1"/>
<dbReference type="InParanoid" id="C0P0C7"/>
<organism evidence="2 3">
    <name type="scientific">Ajellomyces capsulatus (strain G186AR / H82 / ATCC MYA-2454 / RMSCC 2432)</name>
    <name type="common">Darling's disease fungus</name>
    <name type="synonym">Histoplasma capsulatum</name>
    <dbReference type="NCBI Taxonomy" id="447093"/>
    <lineage>
        <taxon>Eukaryota</taxon>
        <taxon>Fungi</taxon>
        <taxon>Dikarya</taxon>
        <taxon>Ascomycota</taxon>
        <taxon>Pezizomycotina</taxon>
        <taxon>Eurotiomycetes</taxon>
        <taxon>Eurotiomycetidae</taxon>
        <taxon>Onygenales</taxon>
        <taxon>Ajellomycetaceae</taxon>
        <taxon>Histoplasma</taxon>
    </lineage>
</organism>
<evidence type="ECO:0000313" key="3">
    <source>
        <dbReference type="Proteomes" id="UP000001631"/>
    </source>
</evidence>
<dbReference type="GeneID" id="69041862"/>
<dbReference type="STRING" id="447093.C0P0C7"/>
<keyword evidence="3" id="KW-1185">Reference proteome</keyword>
<dbReference type="Proteomes" id="UP000001631">
    <property type="component" value="Unassembled WGS sequence"/>
</dbReference>
<dbReference type="EMBL" id="GG663380">
    <property type="protein sequence ID" value="EEH02943.1"/>
    <property type="molecule type" value="Genomic_DNA"/>
</dbReference>
<evidence type="ECO:0000256" key="1">
    <source>
        <dbReference type="SAM" id="MobiDB-lite"/>
    </source>
</evidence>
<sequence length="151" mass="16997">MSQHATPADGEKSVGPMKARRGGINLGGRQKLSRSELLRHPGTIRFAPYSAHHRKVPSMDTFNTTIQQTLEAPGMWNGVSTNQPNADAQSEPLRNFSPEPDLDETPQSSNFQYGEEYRDNNNHNTCIKNIKHPFSFTRGKYFSGFNINFTK</sequence>
<accession>C0P0C7</accession>
<feature type="region of interest" description="Disordered" evidence="1">
    <location>
        <begin position="1"/>
        <end position="25"/>
    </location>
</feature>
<feature type="region of interest" description="Disordered" evidence="1">
    <location>
        <begin position="74"/>
        <end position="108"/>
    </location>
</feature>
<protein>
    <submittedName>
        <fullName evidence="2">Uncharacterized protein</fullName>
    </submittedName>
</protein>
<dbReference type="RefSeq" id="XP_045283424.1">
    <property type="nucleotide sequence ID" value="XM_045435895.1"/>
</dbReference>
<dbReference type="VEuPathDB" id="FungiDB:I7I50_08973"/>
<proteinExistence type="predicted"/>
<name>C0P0C7_AJECG</name>
<feature type="compositionally biased region" description="Polar residues" evidence="1">
    <location>
        <begin position="78"/>
        <end position="88"/>
    </location>
</feature>
<dbReference type="AlphaFoldDB" id="C0P0C7"/>
<evidence type="ECO:0000313" key="2">
    <source>
        <dbReference type="EMBL" id="EEH02943.1"/>
    </source>
</evidence>